<dbReference type="Gene3D" id="3.40.50.2300">
    <property type="match status" value="1"/>
</dbReference>
<evidence type="ECO:0000313" key="12">
    <source>
        <dbReference type="Proteomes" id="UP000029518"/>
    </source>
</evidence>
<dbReference type="InterPro" id="IPR018062">
    <property type="entry name" value="HTH_AraC-typ_CS"/>
</dbReference>
<evidence type="ECO:0000256" key="7">
    <source>
        <dbReference type="ARBA" id="ARBA00023163"/>
    </source>
</evidence>
<evidence type="ECO:0000259" key="10">
    <source>
        <dbReference type="PROSITE" id="PS50110"/>
    </source>
</evidence>
<keyword evidence="4" id="KW-0902">Two-component regulatory system</keyword>
<dbReference type="EMBL" id="CP009285">
    <property type="protein sequence ID" value="AIQ57160.1"/>
    <property type="molecule type" value="Genomic_DNA"/>
</dbReference>
<evidence type="ECO:0000256" key="2">
    <source>
        <dbReference type="ARBA" id="ARBA00022490"/>
    </source>
</evidence>
<dbReference type="PROSITE" id="PS01124">
    <property type="entry name" value="HTH_ARAC_FAMILY_2"/>
    <property type="match status" value="1"/>
</dbReference>
<dbReference type="PRINTS" id="PR00032">
    <property type="entry name" value="HTHARAC"/>
</dbReference>
<sequence>MYSIFLVDDEALELETLRDYIRWEEMGIYVVGTAGNGRDALEKIEAIRPDIVLTDVQMPIMNGIDLARNLNERYDWIQVMFLTGHDEFHYVKSALHAGAVGYLLKPLDLNEIESVITKVKQLCEESRMKLRSIEAAKAKILKELSGEKNTEQAAGLAHSFSLLARQPETARYALALFSVDPKEAEGEQQSLEEWMSRLTAYLGHFFKLKNLETVFVPYKEGEIGVYMEAAKQPGHYAWEDLAESIRRALDFTVTAAVGGQETALPNIHELYEQTRVILNERFYEGAGKVIHGAAVREQFYSEHLPPFERKAWFDLINRLDFEQAAQQLHRYFRGLAALRVKQKNICGWAIELTGELLELHKPAPEGFKRAELYHSIYNALTLHEIEDLILGTAGTAVSMLGERFMDKNDKLVHKVRTVIDQQYDMPITINSLSEQVYLSPNYLRSIFKDKTGMTIHDYLTRTRLGKAKELLADGSLRIQDIAQRVGYESTSYFISLFVKNLGVTPNEFRKSI</sequence>
<protein>
    <submittedName>
        <fullName evidence="11">Response regulator</fullName>
    </submittedName>
</protein>
<dbReference type="GO" id="GO:0000160">
    <property type="term" value="P:phosphorelay signal transduction system"/>
    <property type="evidence" value="ECO:0007669"/>
    <property type="project" value="UniProtKB-KW"/>
</dbReference>
<keyword evidence="2" id="KW-0963">Cytoplasm</keyword>
<dbReference type="SUPFAM" id="SSF46689">
    <property type="entry name" value="Homeodomain-like"/>
    <property type="match status" value="2"/>
</dbReference>
<dbReference type="SMART" id="SM00448">
    <property type="entry name" value="REC"/>
    <property type="match status" value="1"/>
</dbReference>
<dbReference type="GO" id="GO:0043565">
    <property type="term" value="F:sequence-specific DNA binding"/>
    <property type="evidence" value="ECO:0007669"/>
    <property type="project" value="InterPro"/>
</dbReference>
<organism evidence="11 12">
    <name type="scientific">Paenibacillus borealis</name>
    <dbReference type="NCBI Taxonomy" id="160799"/>
    <lineage>
        <taxon>Bacteria</taxon>
        <taxon>Bacillati</taxon>
        <taxon>Bacillota</taxon>
        <taxon>Bacilli</taxon>
        <taxon>Bacillales</taxon>
        <taxon>Paenibacillaceae</taxon>
        <taxon>Paenibacillus</taxon>
    </lineage>
</organism>
<evidence type="ECO:0000256" key="5">
    <source>
        <dbReference type="ARBA" id="ARBA00023015"/>
    </source>
</evidence>
<keyword evidence="3 8" id="KW-0597">Phosphoprotein</keyword>
<dbReference type="GO" id="GO:0003700">
    <property type="term" value="F:DNA-binding transcription factor activity"/>
    <property type="evidence" value="ECO:0007669"/>
    <property type="project" value="InterPro"/>
</dbReference>
<evidence type="ECO:0000259" key="9">
    <source>
        <dbReference type="PROSITE" id="PS01124"/>
    </source>
</evidence>
<feature type="domain" description="HTH araC/xylS-type" evidence="9">
    <location>
        <begin position="413"/>
        <end position="511"/>
    </location>
</feature>
<dbReference type="InterPro" id="IPR018060">
    <property type="entry name" value="HTH_AraC"/>
</dbReference>
<evidence type="ECO:0000256" key="1">
    <source>
        <dbReference type="ARBA" id="ARBA00004496"/>
    </source>
</evidence>
<dbReference type="Gene3D" id="1.10.10.60">
    <property type="entry name" value="Homeodomain-like"/>
    <property type="match status" value="2"/>
</dbReference>
<dbReference type="SMART" id="SM00342">
    <property type="entry name" value="HTH_ARAC"/>
    <property type="match status" value="1"/>
</dbReference>
<gene>
    <name evidence="11" type="ORF">PBOR_09615</name>
</gene>
<name>A0A089LAM9_PAEBO</name>
<dbReference type="Pfam" id="PF12833">
    <property type="entry name" value="HTH_18"/>
    <property type="match status" value="1"/>
</dbReference>
<reference evidence="11" key="1">
    <citation type="submission" date="2014-08" db="EMBL/GenBank/DDBJ databases">
        <title>Comparative genomics of the Paenibacillus odorifer group.</title>
        <authorList>
            <person name="den Bakker H.C."/>
            <person name="Tsai Y.-C.Y.-C."/>
            <person name="Martin N."/>
            <person name="Korlach J."/>
            <person name="Wiedmann M."/>
        </authorList>
    </citation>
    <scope>NUCLEOTIDE SEQUENCE [LARGE SCALE GENOMIC DNA]</scope>
    <source>
        <strain evidence="11">DSM 13188</strain>
    </source>
</reference>
<keyword evidence="12" id="KW-1185">Reference proteome</keyword>
<keyword evidence="7" id="KW-0804">Transcription</keyword>
<dbReference type="PROSITE" id="PS50110">
    <property type="entry name" value="RESPONSE_REGULATORY"/>
    <property type="match status" value="1"/>
</dbReference>
<dbReference type="InterPro" id="IPR011006">
    <property type="entry name" value="CheY-like_superfamily"/>
</dbReference>
<feature type="modified residue" description="4-aspartylphosphate" evidence="8">
    <location>
        <position position="55"/>
    </location>
</feature>
<dbReference type="InterPro" id="IPR009057">
    <property type="entry name" value="Homeodomain-like_sf"/>
</dbReference>
<dbReference type="HOGENOM" id="CLU_000445_5_0_9"/>
<comment type="subcellular location">
    <subcellularLocation>
        <location evidence="1">Cytoplasm</location>
    </subcellularLocation>
</comment>
<dbReference type="RefSeq" id="WP_042211415.1">
    <property type="nucleotide sequence ID" value="NZ_CP009285.1"/>
</dbReference>
<dbReference type="KEGG" id="pbd:PBOR_09615"/>
<evidence type="ECO:0000256" key="3">
    <source>
        <dbReference type="ARBA" id="ARBA00022553"/>
    </source>
</evidence>
<dbReference type="CDD" id="cd17536">
    <property type="entry name" value="REC_YesN-like"/>
    <property type="match status" value="1"/>
</dbReference>
<evidence type="ECO:0000256" key="6">
    <source>
        <dbReference type="ARBA" id="ARBA00023125"/>
    </source>
</evidence>
<feature type="domain" description="Response regulatory" evidence="10">
    <location>
        <begin position="3"/>
        <end position="120"/>
    </location>
</feature>
<dbReference type="OrthoDB" id="9794370at2"/>
<dbReference type="Pfam" id="PF00072">
    <property type="entry name" value="Response_reg"/>
    <property type="match status" value="1"/>
</dbReference>
<dbReference type="GO" id="GO:0005737">
    <property type="term" value="C:cytoplasm"/>
    <property type="evidence" value="ECO:0007669"/>
    <property type="project" value="UniProtKB-SubCell"/>
</dbReference>
<dbReference type="SUPFAM" id="SSF52172">
    <property type="entry name" value="CheY-like"/>
    <property type="match status" value="1"/>
</dbReference>
<proteinExistence type="predicted"/>
<dbReference type="InterPro" id="IPR020449">
    <property type="entry name" value="Tscrpt_reg_AraC-type_HTH"/>
</dbReference>
<keyword evidence="5" id="KW-0805">Transcription regulation</keyword>
<dbReference type="AlphaFoldDB" id="A0A089LAM9"/>
<evidence type="ECO:0000256" key="4">
    <source>
        <dbReference type="ARBA" id="ARBA00023012"/>
    </source>
</evidence>
<dbReference type="Proteomes" id="UP000029518">
    <property type="component" value="Chromosome"/>
</dbReference>
<accession>A0A089LAM9</accession>
<evidence type="ECO:0000256" key="8">
    <source>
        <dbReference type="PROSITE-ProRule" id="PRU00169"/>
    </source>
</evidence>
<dbReference type="PANTHER" id="PTHR42713:SF3">
    <property type="entry name" value="TRANSCRIPTIONAL REGULATORY PROTEIN HPTR"/>
    <property type="match status" value="1"/>
</dbReference>
<keyword evidence="6" id="KW-0238">DNA-binding</keyword>
<dbReference type="PROSITE" id="PS00041">
    <property type="entry name" value="HTH_ARAC_FAMILY_1"/>
    <property type="match status" value="1"/>
</dbReference>
<dbReference type="InterPro" id="IPR001789">
    <property type="entry name" value="Sig_transdc_resp-reg_receiver"/>
</dbReference>
<dbReference type="PANTHER" id="PTHR42713">
    <property type="entry name" value="HISTIDINE KINASE-RELATED"/>
    <property type="match status" value="1"/>
</dbReference>
<evidence type="ECO:0000313" key="11">
    <source>
        <dbReference type="EMBL" id="AIQ57160.1"/>
    </source>
</evidence>
<dbReference type="InterPro" id="IPR051552">
    <property type="entry name" value="HptR"/>
</dbReference>